<comment type="caution">
    <text evidence="1">The sequence shown here is derived from an EMBL/GenBank/DDBJ whole genome shotgun (WGS) entry which is preliminary data.</text>
</comment>
<evidence type="ECO:0000313" key="1">
    <source>
        <dbReference type="EMBL" id="EKS45017.1"/>
    </source>
</evidence>
<proteinExistence type="predicted"/>
<gene>
    <name evidence="1" type="ORF">BbINS_02094</name>
</gene>
<keyword evidence="2" id="KW-1185">Reference proteome</keyword>
<sequence length="52" mass="5969">MVGNVARKQGNKNVELTEIRKDSTRGDEYLQGCKNDVSLYVMDGNDYIFVHF</sequence>
<evidence type="ECO:0000313" key="2">
    <source>
        <dbReference type="Proteomes" id="UP000009359"/>
    </source>
</evidence>
<protein>
    <submittedName>
        <fullName evidence="1">Uncharacterized protein</fullName>
    </submittedName>
</protein>
<reference evidence="1 2" key="1">
    <citation type="journal article" date="2013" name="Genome Announc.">
        <title>Whole Genome Sequencing and Comparative Analysis of Bartonella bacilliformis Strain INS, the Causative Agent of Carrion's Disease.</title>
        <authorList>
            <person name="Tarazona D."/>
            <person name="Padilla C."/>
            <person name="Caceres O."/>
            <person name="Montenegro J.D."/>
            <person name="Bailon H."/>
            <person name="Ventura G."/>
            <person name="Mendoza G."/>
            <person name="Anaya E."/>
            <person name="Guio H."/>
        </authorList>
    </citation>
    <scope>NUCLEOTIDE SEQUENCE [LARGE SCALE GENOMIC DNA]</scope>
    <source>
        <strain evidence="1 2">INS</strain>
    </source>
</reference>
<dbReference type="Proteomes" id="UP000009359">
    <property type="component" value="Unassembled WGS sequence"/>
</dbReference>
<accession>A0ABP2SNP7</accession>
<organism evidence="1 2">
    <name type="scientific">Bartonella bacilliformis INS</name>
    <dbReference type="NCBI Taxonomy" id="1206782"/>
    <lineage>
        <taxon>Bacteria</taxon>
        <taxon>Pseudomonadati</taxon>
        <taxon>Pseudomonadota</taxon>
        <taxon>Alphaproteobacteria</taxon>
        <taxon>Hyphomicrobiales</taxon>
        <taxon>Bartonellaceae</taxon>
        <taxon>Bartonella</taxon>
    </lineage>
</organism>
<name>A0ABP2SNP7_BARBA</name>
<dbReference type="EMBL" id="AMQK01000006">
    <property type="protein sequence ID" value="EKS45017.1"/>
    <property type="molecule type" value="Genomic_DNA"/>
</dbReference>